<keyword evidence="2" id="KW-1185">Reference proteome</keyword>
<dbReference type="RefSeq" id="WP_126635377.1">
    <property type="nucleotide sequence ID" value="NZ_BIFH01000013.1"/>
</dbReference>
<evidence type="ECO:0000313" key="1">
    <source>
        <dbReference type="EMBL" id="GCD93105.1"/>
    </source>
</evidence>
<sequence length="66" mass="7161">MAVPLLLTRRLTTPIGRPRRLPDHHYDPALCANVVADGTLLVHAADPNLVADYTSTQEPSGLKTDD</sequence>
<dbReference type="Proteomes" id="UP000286931">
    <property type="component" value="Unassembled WGS sequence"/>
</dbReference>
<comment type="caution">
    <text evidence="1">The sequence shown here is derived from an EMBL/GenBank/DDBJ whole genome shotgun (WGS) entry which is preliminary data.</text>
</comment>
<organism evidence="1 2">
    <name type="scientific">Embleya hyalina</name>
    <dbReference type="NCBI Taxonomy" id="516124"/>
    <lineage>
        <taxon>Bacteria</taxon>
        <taxon>Bacillati</taxon>
        <taxon>Actinomycetota</taxon>
        <taxon>Actinomycetes</taxon>
        <taxon>Kitasatosporales</taxon>
        <taxon>Streptomycetaceae</taxon>
        <taxon>Embleya</taxon>
    </lineage>
</organism>
<protein>
    <submittedName>
        <fullName evidence="1">Uncharacterized protein</fullName>
    </submittedName>
</protein>
<dbReference type="EMBL" id="BIFH01000013">
    <property type="protein sequence ID" value="GCD93105.1"/>
    <property type="molecule type" value="Genomic_DNA"/>
</dbReference>
<gene>
    <name evidence="1" type="ORF">EHYA_00748</name>
</gene>
<reference evidence="1 2" key="1">
    <citation type="submission" date="2018-12" db="EMBL/GenBank/DDBJ databases">
        <title>Draft genome sequence of Embleya hyalina NBRC 13850T.</title>
        <authorList>
            <person name="Komaki H."/>
            <person name="Hosoyama A."/>
            <person name="Kimura A."/>
            <person name="Ichikawa N."/>
            <person name="Tamura T."/>
        </authorList>
    </citation>
    <scope>NUCLEOTIDE SEQUENCE [LARGE SCALE GENOMIC DNA]</scope>
    <source>
        <strain evidence="1 2">NBRC 13850</strain>
    </source>
</reference>
<evidence type="ECO:0000313" key="2">
    <source>
        <dbReference type="Proteomes" id="UP000286931"/>
    </source>
</evidence>
<name>A0A401YEU2_9ACTN</name>
<proteinExistence type="predicted"/>
<dbReference type="AlphaFoldDB" id="A0A401YEU2"/>
<accession>A0A401YEU2</accession>